<protein>
    <submittedName>
        <fullName evidence="1">Uncharacterized protein</fullName>
    </submittedName>
</protein>
<comment type="caution">
    <text evidence="1">The sequence shown here is derived from an EMBL/GenBank/DDBJ whole genome shotgun (WGS) entry which is preliminary data.</text>
</comment>
<evidence type="ECO:0000313" key="2">
    <source>
        <dbReference type="Proteomes" id="UP001079430"/>
    </source>
</evidence>
<proteinExistence type="predicted"/>
<gene>
    <name evidence="1" type="ORF">O3W52_01815</name>
</gene>
<dbReference type="EMBL" id="JAPVOI010000003">
    <property type="protein sequence ID" value="MCZ4088850.1"/>
    <property type="molecule type" value="Genomic_DNA"/>
</dbReference>
<keyword evidence="2" id="KW-1185">Reference proteome</keyword>
<evidence type="ECO:0000313" key="1">
    <source>
        <dbReference type="EMBL" id="MCZ4088850.1"/>
    </source>
</evidence>
<name>A0ABT4KA58_9HYPH</name>
<reference evidence="1" key="1">
    <citation type="submission" date="2022-10" db="EMBL/GenBank/DDBJ databases">
        <title>Whole genome sequencing of three plant growth promoting bacteria isolated from Vachellia tortilis subsp. raddiana in Morocco.</title>
        <authorList>
            <person name="Hnini M."/>
            <person name="Zouagui R."/>
            <person name="Zouagui H."/>
            <person name="Chemao Elfihri M.-W."/>
            <person name="Ibrahimi A."/>
            <person name="Sbabou L."/>
            <person name="Aurag J."/>
        </authorList>
    </citation>
    <scope>NUCLEOTIDE SEQUENCE</scope>
    <source>
        <strain evidence="1">LMR678</strain>
    </source>
</reference>
<dbReference type="RefSeq" id="WP_269274988.1">
    <property type="nucleotide sequence ID" value="NZ_JAPVOI010000003.1"/>
</dbReference>
<accession>A0ABT4KA58</accession>
<dbReference type="Proteomes" id="UP001079430">
    <property type="component" value="Unassembled WGS sequence"/>
</dbReference>
<organism evidence="1 2">
    <name type="scientific">Sinorhizobium psoraleae</name>
    <dbReference type="NCBI Taxonomy" id="520838"/>
    <lineage>
        <taxon>Bacteria</taxon>
        <taxon>Pseudomonadati</taxon>
        <taxon>Pseudomonadota</taxon>
        <taxon>Alphaproteobacteria</taxon>
        <taxon>Hyphomicrobiales</taxon>
        <taxon>Rhizobiaceae</taxon>
        <taxon>Sinorhizobium/Ensifer group</taxon>
        <taxon>Sinorhizobium</taxon>
    </lineage>
</organism>
<sequence>MFAATYILYAKYLDPITKAPIELEQALEVLARMRAEQMAA</sequence>